<dbReference type="PROSITE" id="PS51034">
    <property type="entry name" value="ZP_2"/>
    <property type="match status" value="1"/>
</dbReference>
<sequence>QDESCNGTIQDGRLVFHFDNDNHLCGTTLRVYNGTHFLYENTIHGDVDTHGVLISRQRTINLRFCCVYPLEQALSMLSQPLKCIHLCGHIECLFCSIVDKKLPFGTGSYRLKMTPYEDEDFLTSFSTNAIIGLEINKVLFVEVKTEGVDEDQLSTILESCWATPVNDADYHVPDGTVEVIKNGVSTAARFSFKMFTFTNHTEIYLHCNVHLCLLGNNSSNVFLFLQDCSPGHQNRRRRDVSYHDSGTYITFRFCSVITRILLLLVVGNISGWEMNYQTESNFS</sequence>
<dbReference type="STRING" id="8078.ENSFHEP00000027116"/>
<dbReference type="Pfam" id="PF00100">
    <property type="entry name" value="Zona_pellucida"/>
    <property type="match status" value="1"/>
</dbReference>
<protein>
    <recommendedName>
        <fullName evidence="3">ZP domain-containing protein</fullName>
    </recommendedName>
</protein>
<evidence type="ECO:0000313" key="5">
    <source>
        <dbReference type="Proteomes" id="UP000265000"/>
    </source>
</evidence>
<dbReference type="InterPro" id="IPR001507">
    <property type="entry name" value="ZP_dom"/>
</dbReference>
<dbReference type="InterPro" id="IPR042235">
    <property type="entry name" value="ZP-C_dom"/>
</dbReference>
<name>A0A3Q2QII8_FUNHE</name>
<dbReference type="Gene3D" id="2.60.40.4100">
    <property type="entry name" value="Zona pellucida, ZP-C domain"/>
    <property type="match status" value="1"/>
</dbReference>
<dbReference type="Gene3D" id="2.60.40.3210">
    <property type="entry name" value="Zona pellucida, ZP-N domain"/>
    <property type="match status" value="1"/>
</dbReference>
<reference evidence="4" key="1">
    <citation type="submission" date="2025-08" db="UniProtKB">
        <authorList>
            <consortium name="Ensembl"/>
        </authorList>
    </citation>
    <scope>IDENTIFICATION</scope>
</reference>
<evidence type="ECO:0000313" key="4">
    <source>
        <dbReference type="Ensembl" id="ENSFHEP00000027116.1"/>
    </source>
</evidence>
<dbReference type="Proteomes" id="UP000265000">
    <property type="component" value="Unplaced"/>
</dbReference>
<dbReference type="InterPro" id="IPR055355">
    <property type="entry name" value="ZP-C"/>
</dbReference>
<evidence type="ECO:0000256" key="2">
    <source>
        <dbReference type="ARBA" id="ARBA00023157"/>
    </source>
</evidence>
<dbReference type="AlphaFoldDB" id="A0A3Q2QII8"/>
<organism evidence="4 5">
    <name type="scientific">Fundulus heteroclitus</name>
    <name type="common">Killifish</name>
    <name type="synonym">Mummichog</name>
    <dbReference type="NCBI Taxonomy" id="8078"/>
    <lineage>
        <taxon>Eukaryota</taxon>
        <taxon>Metazoa</taxon>
        <taxon>Chordata</taxon>
        <taxon>Craniata</taxon>
        <taxon>Vertebrata</taxon>
        <taxon>Euteleostomi</taxon>
        <taxon>Actinopterygii</taxon>
        <taxon>Neopterygii</taxon>
        <taxon>Teleostei</taxon>
        <taxon>Neoteleostei</taxon>
        <taxon>Acanthomorphata</taxon>
        <taxon>Ovalentaria</taxon>
        <taxon>Atherinomorphae</taxon>
        <taxon>Cyprinodontiformes</taxon>
        <taxon>Fundulidae</taxon>
        <taxon>Fundulus</taxon>
    </lineage>
</organism>
<accession>A0A3Q2QII8</accession>
<dbReference type="InterPro" id="IPR055356">
    <property type="entry name" value="ZP-N"/>
</dbReference>
<dbReference type="PANTHER" id="PTHR14002">
    <property type="entry name" value="ENDOGLIN/TGF-BETA RECEPTOR TYPE III"/>
    <property type="match status" value="1"/>
</dbReference>
<dbReference type="Pfam" id="PF23344">
    <property type="entry name" value="ZP-N"/>
    <property type="match status" value="1"/>
</dbReference>
<keyword evidence="2" id="KW-1015">Disulfide bond</keyword>
<dbReference type="GeneTree" id="ENSGT00940000156038"/>
<keyword evidence="1" id="KW-0732">Signal</keyword>
<dbReference type="Ensembl" id="ENSFHET00000000944.1">
    <property type="protein sequence ID" value="ENSFHEP00000027116.1"/>
    <property type="gene ID" value="ENSFHEG00000010416.1"/>
</dbReference>
<keyword evidence="5" id="KW-1185">Reference proteome</keyword>
<feature type="domain" description="ZP" evidence="3">
    <location>
        <begin position="1"/>
        <end position="235"/>
    </location>
</feature>
<evidence type="ECO:0000259" key="3">
    <source>
        <dbReference type="PROSITE" id="PS51034"/>
    </source>
</evidence>
<dbReference type="SMART" id="SM00241">
    <property type="entry name" value="ZP"/>
    <property type="match status" value="1"/>
</dbReference>
<evidence type="ECO:0000256" key="1">
    <source>
        <dbReference type="ARBA" id="ARBA00022729"/>
    </source>
</evidence>
<dbReference type="PANTHER" id="PTHR14002:SF50">
    <property type="entry name" value="ALPHA-TECTORIN-LIKE-RELATED"/>
    <property type="match status" value="1"/>
</dbReference>
<reference evidence="4" key="2">
    <citation type="submission" date="2025-09" db="UniProtKB">
        <authorList>
            <consortium name="Ensembl"/>
        </authorList>
    </citation>
    <scope>IDENTIFICATION</scope>
</reference>
<proteinExistence type="predicted"/>